<proteinExistence type="predicted"/>
<evidence type="ECO:0000256" key="3">
    <source>
        <dbReference type="ARBA" id="ARBA00022989"/>
    </source>
</evidence>
<feature type="transmembrane region" description="Helical" evidence="6">
    <location>
        <begin position="899"/>
        <end position="919"/>
    </location>
</feature>
<dbReference type="PANTHER" id="PTHR31563:SF13">
    <property type="entry name" value="ION CHANNEL POLLUX-LIKE 1-RELATED"/>
    <property type="match status" value="1"/>
</dbReference>
<feature type="region of interest" description="Disordered" evidence="5">
    <location>
        <begin position="1"/>
        <end position="24"/>
    </location>
</feature>
<dbReference type="SUPFAM" id="SSF81324">
    <property type="entry name" value="Voltage-gated potassium channels"/>
    <property type="match status" value="1"/>
</dbReference>
<feature type="transmembrane region" description="Helical" evidence="6">
    <location>
        <begin position="840"/>
        <end position="862"/>
    </location>
</feature>
<evidence type="ECO:0000313" key="9">
    <source>
        <dbReference type="EMBL" id="KAK1695085.1"/>
    </source>
</evidence>
<evidence type="ECO:0000313" key="10">
    <source>
        <dbReference type="Proteomes" id="UP001231189"/>
    </source>
</evidence>
<dbReference type="GO" id="GO:0003824">
    <property type="term" value="F:catalytic activity"/>
    <property type="evidence" value="ECO:0007669"/>
    <property type="project" value="InterPro"/>
</dbReference>
<feature type="domain" description="Endonuclease/exonuclease/phosphatase" evidence="7">
    <location>
        <begin position="126"/>
        <end position="329"/>
    </location>
</feature>
<evidence type="ECO:0000259" key="7">
    <source>
        <dbReference type="Pfam" id="PF03372"/>
    </source>
</evidence>
<evidence type="ECO:0000259" key="8">
    <source>
        <dbReference type="Pfam" id="PF06241"/>
    </source>
</evidence>
<dbReference type="Gene3D" id="3.60.10.10">
    <property type="entry name" value="Endonuclease/exonuclease/phosphatase"/>
    <property type="match status" value="1"/>
</dbReference>
<dbReference type="Pfam" id="PF06241">
    <property type="entry name" value="Castor_Poll_mid"/>
    <property type="match status" value="1"/>
</dbReference>
<dbReference type="Gene3D" id="3.40.50.720">
    <property type="entry name" value="NAD(P)-binding Rossmann-like Domain"/>
    <property type="match status" value="1"/>
</dbReference>
<evidence type="ECO:0000256" key="5">
    <source>
        <dbReference type="SAM" id="MobiDB-lite"/>
    </source>
</evidence>
<dbReference type="Pfam" id="PF03372">
    <property type="entry name" value="Exo_endo_phos"/>
    <property type="match status" value="1"/>
</dbReference>
<dbReference type="InterPro" id="IPR036691">
    <property type="entry name" value="Endo/exonu/phosph_ase_sf"/>
</dbReference>
<organism evidence="9 10">
    <name type="scientific">Lolium multiflorum</name>
    <name type="common">Italian ryegrass</name>
    <name type="synonym">Lolium perenne subsp. multiflorum</name>
    <dbReference type="NCBI Taxonomy" id="4521"/>
    <lineage>
        <taxon>Eukaryota</taxon>
        <taxon>Viridiplantae</taxon>
        <taxon>Streptophyta</taxon>
        <taxon>Embryophyta</taxon>
        <taxon>Tracheophyta</taxon>
        <taxon>Spermatophyta</taxon>
        <taxon>Magnoliopsida</taxon>
        <taxon>Liliopsida</taxon>
        <taxon>Poales</taxon>
        <taxon>Poaceae</taxon>
        <taxon>BOP clade</taxon>
        <taxon>Pooideae</taxon>
        <taxon>Poodae</taxon>
        <taxon>Poeae</taxon>
        <taxon>Poeae Chloroplast Group 2 (Poeae type)</taxon>
        <taxon>Loliodinae</taxon>
        <taxon>Loliinae</taxon>
        <taxon>Lolium</taxon>
    </lineage>
</organism>
<dbReference type="SUPFAM" id="SSF56219">
    <property type="entry name" value="DNase I-like"/>
    <property type="match status" value="1"/>
</dbReference>
<dbReference type="InterPro" id="IPR044849">
    <property type="entry name" value="CASTOR/POLLUX/SYM8-like"/>
</dbReference>
<comment type="subcellular location">
    <subcellularLocation>
        <location evidence="1">Membrane</location>
        <topology evidence="1">Multi-pass membrane protein</topology>
    </subcellularLocation>
</comment>
<accession>A0AAD8TZU8</accession>
<dbReference type="InterPro" id="IPR005135">
    <property type="entry name" value="Endo/exonuclease/phosphatase"/>
</dbReference>
<name>A0AAD8TZU8_LOLMU</name>
<dbReference type="InterPro" id="IPR010420">
    <property type="entry name" value="CASTOR/POLLUX/SYM8_dom"/>
</dbReference>
<feature type="domain" description="CASTOR/POLLUX/SYM8 ion channel conserved" evidence="8">
    <location>
        <begin position="1090"/>
        <end position="1188"/>
    </location>
</feature>
<evidence type="ECO:0000256" key="1">
    <source>
        <dbReference type="ARBA" id="ARBA00004141"/>
    </source>
</evidence>
<gene>
    <name evidence="9" type="ORF">QYE76_011782</name>
</gene>
<keyword evidence="2 6" id="KW-0812">Transmembrane</keyword>
<feature type="region of interest" description="Disordered" evidence="5">
    <location>
        <begin position="98"/>
        <end position="127"/>
    </location>
</feature>
<feature type="compositionally biased region" description="Basic and acidic residues" evidence="5">
    <location>
        <begin position="98"/>
        <end position="110"/>
    </location>
</feature>
<protein>
    <recommendedName>
        <fullName evidence="11">Ion channel POLLUX-like 2</fullName>
    </recommendedName>
</protein>
<keyword evidence="4 6" id="KW-0472">Membrane</keyword>
<dbReference type="GO" id="GO:0006811">
    <property type="term" value="P:monoatomic ion transport"/>
    <property type="evidence" value="ECO:0007669"/>
    <property type="project" value="InterPro"/>
</dbReference>
<dbReference type="Proteomes" id="UP001231189">
    <property type="component" value="Unassembled WGS sequence"/>
</dbReference>
<evidence type="ECO:0000256" key="2">
    <source>
        <dbReference type="ARBA" id="ARBA00022692"/>
    </source>
</evidence>
<keyword evidence="3 6" id="KW-1133">Transmembrane helix</keyword>
<dbReference type="GO" id="GO:0016020">
    <property type="term" value="C:membrane"/>
    <property type="evidence" value="ECO:0007669"/>
    <property type="project" value="UniProtKB-SubCell"/>
</dbReference>
<sequence>MAEAQPEIDASMGRDGGGERMFSGVTEKLAKMGLTAKEKKVLVMEDEKEDGDAPVKFVLVGKVLSKNFCPTPAERDEEGKFPYDASLRFLDPWKQESHWQQARARDDSKPHPPSRGGAPKAQNEGAAKVRELRNVVKQEGPTLLFVMETKIGGKRVEKLANSLGFSGSFAVDSDGLSGGIGLFWKSDAVVEIKSFSLNHIDVIVKSVGDDVVPWRFTGFYGEPKKENRHLSWTLLQRLSHALSYPWLCMGVFNETMFGSEHFSATERSEAQMRSFRECLDECNLGDLGWSGLPYTWDNRQPDGMNVKARLDRAMGNDALLDAFSVSRAQHLSMVESDHSAILVRIKRKDQSVGARGKRVFRYENVWQTHEEYDQTIQKLWQENCTQGGLTGVVHTLRQMQKGLDSWGSKAFGNFKHKLSSLRKELDQLRLRSVGRGPSQEERGLMFQINKTLAQEEIWLKQRSRVQWLKSGDKNSAYFHAQAAKRKRMNKISSLQREDDSWCEDEVAIHEEVQNFYQQLYTSQGAPNMDALLHFVHERVTDDMRTKLNRPFSEDEVKTALFMMHPSKAPGVDGFTAGFFQRHWELVKPVVVPAVLEFLNGGELPSELNDTAIVLIPKAPRIPAQSSKVNRSIPLPHAPLSRLRFLRRRGLTAAKMRSQLDAAAAAASSPVSALRSRPPRALLRFRTFPGRLHICRGGRIEVRCPASHLPSGSSNRGVARVFHSAKRQGGMGIVPNVEMSTPSGTENDLCFPAKGNSNVVTIVSITLCLLIRVVIGQIQLMMKLFPVMSHNITSLPFACMSDPIRTPAPLKLDVTLPPLPDVRWSISRLYYLFNTQLDRNIALSIITLLVTCFSIVFIGGLLFHKFRKKEQPLEECLWEAWACLCSSSTHLRQKTRIERVIGFFLAIWGILFYSRLLSAMTEQFRTQMYKVREGAQLQVLEDDHIIICGVNSHLTSILNQLNKFHESAIRVGTATARKQRILLLSELPRKHIEKLAESISKDLNHVDLFTKSCSLSLTKSFERAAANKAKSIIILPSKNERYEVDTDAFISLLALQSVPQIASVPTIVEASNSTTIELLKSITGLNVQPVEMVASKLFVQCSRQKGLLKIYRHLLNSRKNIFSLFSIPEVGGIKFKDVRRKIQDAVVCGIFRYGRIHFHPSEDTILKETDKLLLIAPVCGRRKPQYTFLNVPEETKNSSHYSDSNEAQRSTSVVTELKETRLKNIVERPSKSLSKSNECTLGPRECILIVGWRPKIIDMIREYDNYLGPGSVLEVLSETPITERTSVVNPLMQNQLKNIKVTHKVGCPMNYDILKEAIINIRKSAKCDKNVPISVVVISDRDWLIGDTVQADKQLAYTLLLAENICRKNDIKVQHLVSEIVDTGLGKQISRIRPSLSFVGAEEVMSLVTAQVAECSELNEVWKDILDAEGDEIYIKEIGLYMKEREKISFSELSERAVLRREVAIGYVKDQKQHINPTNKLEPLSLEMTDSLIVISEFEGEQPIVRDSETST</sequence>
<evidence type="ECO:0008006" key="11">
    <source>
        <dbReference type="Google" id="ProtNLM"/>
    </source>
</evidence>
<evidence type="ECO:0000256" key="4">
    <source>
        <dbReference type="ARBA" id="ARBA00023136"/>
    </source>
</evidence>
<dbReference type="EMBL" id="JAUUTY010000001">
    <property type="protein sequence ID" value="KAK1695085.1"/>
    <property type="molecule type" value="Genomic_DNA"/>
</dbReference>
<dbReference type="PANTHER" id="PTHR31563">
    <property type="entry name" value="ION CHANNEL POLLUX-RELATED"/>
    <property type="match status" value="1"/>
</dbReference>
<keyword evidence="10" id="KW-1185">Reference proteome</keyword>
<comment type="caution">
    <text evidence="9">The sequence shown here is derived from an EMBL/GenBank/DDBJ whole genome shotgun (WGS) entry which is preliminary data.</text>
</comment>
<evidence type="ECO:0000256" key="6">
    <source>
        <dbReference type="SAM" id="Phobius"/>
    </source>
</evidence>
<reference evidence="9" key="1">
    <citation type="submission" date="2023-07" db="EMBL/GenBank/DDBJ databases">
        <title>A chromosome-level genome assembly of Lolium multiflorum.</title>
        <authorList>
            <person name="Chen Y."/>
            <person name="Copetti D."/>
            <person name="Kolliker R."/>
            <person name="Studer B."/>
        </authorList>
    </citation>
    <scope>NUCLEOTIDE SEQUENCE</scope>
    <source>
        <strain evidence="9">02402/16</strain>
        <tissue evidence="9">Leaf</tissue>
    </source>
</reference>